<dbReference type="PATRIC" id="fig|1415166.3.peg.1833"/>
<reference evidence="1 2" key="1">
    <citation type="journal article" date="2014" name="Appl. Environ. Microbiol.">
        <title>Insights into the Microbial Degradation of Rubber and Gutta-Percha by Analysis of the Complete Genome of Nocardia nova SH22a.</title>
        <authorList>
            <person name="Luo Q."/>
            <person name="Hiessl S."/>
            <person name="Poehlein A."/>
            <person name="Daniel R."/>
            <person name="Steinbuchel A."/>
        </authorList>
    </citation>
    <scope>NUCLEOTIDE SEQUENCE [LARGE SCALE GENOMIC DNA]</scope>
    <source>
        <strain evidence="1">SH22a</strain>
    </source>
</reference>
<dbReference type="AlphaFoldDB" id="W5TB63"/>
<accession>W5TB63</accession>
<protein>
    <recommendedName>
        <fullName evidence="3">Metallothionein</fullName>
    </recommendedName>
</protein>
<dbReference type="EMBL" id="CP006850">
    <property type="protein sequence ID" value="AHH16610.1"/>
    <property type="molecule type" value="Genomic_DNA"/>
</dbReference>
<name>W5TB63_9NOCA</name>
<evidence type="ECO:0000313" key="1">
    <source>
        <dbReference type="EMBL" id="AHH16610.1"/>
    </source>
</evidence>
<dbReference type="STRING" id="1415166.NONO_c18100"/>
<sequence>MTVPEMSYYHCGHCGIDTTYDPDSEEGAYCRAGCTDLCSCGHPVSQHDVKEYGPCTACGCTKPDC</sequence>
<proteinExistence type="predicted"/>
<keyword evidence="2" id="KW-1185">Reference proteome</keyword>
<gene>
    <name evidence="1" type="ORF">NONO_c18100</name>
</gene>
<dbReference type="HOGENOM" id="CLU_2845428_0_0_11"/>
<evidence type="ECO:0008006" key="3">
    <source>
        <dbReference type="Google" id="ProtNLM"/>
    </source>
</evidence>
<evidence type="ECO:0000313" key="2">
    <source>
        <dbReference type="Proteomes" id="UP000019150"/>
    </source>
</evidence>
<dbReference type="Proteomes" id="UP000019150">
    <property type="component" value="Chromosome"/>
</dbReference>
<dbReference type="KEGG" id="nno:NONO_c18100"/>
<organism evidence="1 2">
    <name type="scientific">Nocardia nova SH22a</name>
    <dbReference type="NCBI Taxonomy" id="1415166"/>
    <lineage>
        <taxon>Bacteria</taxon>
        <taxon>Bacillati</taxon>
        <taxon>Actinomycetota</taxon>
        <taxon>Actinomycetes</taxon>
        <taxon>Mycobacteriales</taxon>
        <taxon>Nocardiaceae</taxon>
        <taxon>Nocardia</taxon>
    </lineage>
</organism>